<evidence type="ECO:0000256" key="8">
    <source>
        <dbReference type="ARBA" id="ARBA00044448"/>
    </source>
</evidence>
<evidence type="ECO:0000256" key="3">
    <source>
        <dbReference type="ARBA" id="ARBA00022448"/>
    </source>
</evidence>
<dbReference type="GO" id="GO:0004784">
    <property type="term" value="F:superoxide dismutase activity"/>
    <property type="evidence" value="ECO:0007669"/>
    <property type="project" value="UniProtKB-EC"/>
</dbReference>
<evidence type="ECO:0000256" key="13">
    <source>
        <dbReference type="ARBA" id="ARBA00048118"/>
    </source>
</evidence>
<evidence type="ECO:0000259" key="16">
    <source>
        <dbReference type="PROSITE" id="PS01033"/>
    </source>
</evidence>
<comment type="similarity">
    <text evidence="1 15">Belongs to the globin family.</text>
</comment>
<name>A0A1U7RBT9_ALLSI</name>
<dbReference type="InterPro" id="IPR000971">
    <property type="entry name" value="Globin"/>
</dbReference>
<dbReference type="PROSITE" id="PS01033">
    <property type="entry name" value="GLOBIN"/>
    <property type="match status" value="1"/>
</dbReference>
<dbReference type="OrthoDB" id="436496at2759"/>
<evidence type="ECO:0000256" key="2">
    <source>
        <dbReference type="ARBA" id="ARBA00012682"/>
    </source>
</evidence>
<dbReference type="GO" id="GO:0019825">
    <property type="term" value="F:oxygen binding"/>
    <property type="evidence" value="ECO:0007669"/>
    <property type="project" value="InterPro"/>
</dbReference>
<evidence type="ECO:0000256" key="9">
    <source>
        <dbReference type="ARBA" id="ARBA00044551"/>
    </source>
</evidence>
<accession>A0A1U7RBT9</accession>
<reference evidence="18" key="1">
    <citation type="submission" date="2025-08" db="UniProtKB">
        <authorList>
            <consortium name="RefSeq"/>
        </authorList>
    </citation>
    <scope>IDENTIFICATION</scope>
</reference>
<keyword evidence="17" id="KW-1185">Reference proteome</keyword>
<dbReference type="InterPro" id="IPR013314">
    <property type="entry name" value="Globin_lamprey/hagfish"/>
</dbReference>
<dbReference type="SUPFAM" id="SSF46458">
    <property type="entry name" value="Globin-like"/>
    <property type="match status" value="1"/>
</dbReference>
<evidence type="ECO:0000256" key="7">
    <source>
        <dbReference type="ARBA" id="ARBA00023004"/>
    </source>
</evidence>
<dbReference type="InterPro" id="IPR012292">
    <property type="entry name" value="Globin/Proto"/>
</dbReference>
<dbReference type="Gene3D" id="1.10.490.10">
    <property type="entry name" value="Globins"/>
    <property type="match status" value="1"/>
</dbReference>
<evidence type="ECO:0000256" key="11">
    <source>
        <dbReference type="ARBA" id="ARBA00044569"/>
    </source>
</evidence>
<dbReference type="KEGG" id="asn:102383779"/>
<dbReference type="GO" id="GO:0005344">
    <property type="term" value="F:oxygen carrier activity"/>
    <property type="evidence" value="ECO:0007669"/>
    <property type="project" value="UniProtKB-KW"/>
</dbReference>
<organism evidence="17 18">
    <name type="scientific">Alligator sinensis</name>
    <name type="common">Chinese alligator</name>
    <dbReference type="NCBI Taxonomy" id="38654"/>
    <lineage>
        <taxon>Eukaryota</taxon>
        <taxon>Metazoa</taxon>
        <taxon>Chordata</taxon>
        <taxon>Craniata</taxon>
        <taxon>Vertebrata</taxon>
        <taxon>Euteleostomi</taxon>
        <taxon>Archelosauria</taxon>
        <taxon>Archosauria</taxon>
        <taxon>Crocodylia</taxon>
        <taxon>Alligatoridae</taxon>
        <taxon>Alligatorinae</taxon>
        <taxon>Alligator</taxon>
    </lineage>
</organism>
<dbReference type="GO" id="GO:0005506">
    <property type="term" value="F:iron ion binding"/>
    <property type="evidence" value="ECO:0007669"/>
    <property type="project" value="InterPro"/>
</dbReference>
<evidence type="ECO:0000256" key="10">
    <source>
        <dbReference type="ARBA" id="ARBA00044562"/>
    </source>
</evidence>
<evidence type="ECO:0000256" key="1">
    <source>
        <dbReference type="ARBA" id="ARBA00008705"/>
    </source>
</evidence>
<evidence type="ECO:0000256" key="4">
    <source>
        <dbReference type="ARBA" id="ARBA00022617"/>
    </source>
</evidence>
<evidence type="ECO:0000313" key="18">
    <source>
        <dbReference type="RefSeq" id="XP_006020933.1"/>
    </source>
</evidence>
<gene>
    <name evidence="18" type="primary">LOC102383779</name>
</gene>
<dbReference type="Proteomes" id="UP000189705">
    <property type="component" value="Unplaced"/>
</dbReference>
<comment type="catalytic activity">
    <reaction evidence="8">
        <text>Fe(II)-heme b-[protein] + nitric oxide + O2 = Fe(III)-heme b-[protein] + nitrate</text>
        <dbReference type="Rhea" id="RHEA:78091"/>
        <dbReference type="Rhea" id="RHEA-COMP:18975"/>
        <dbReference type="Rhea" id="RHEA-COMP:18976"/>
        <dbReference type="ChEBI" id="CHEBI:15379"/>
        <dbReference type="ChEBI" id="CHEBI:16480"/>
        <dbReference type="ChEBI" id="CHEBI:17632"/>
        <dbReference type="ChEBI" id="CHEBI:55376"/>
        <dbReference type="ChEBI" id="CHEBI:60344"/>
    </reaction>
    <physiologicalReaction direction="left-to-right" evidence="8">
        <dbReference type="Rhea" id="RHEA:78092"/>
    </physiologicalReaction>
</comment>
<dbReference type="PRINTS" id="PR01906">
    <property type="entry name" value="FISHGLOBIN"/>
</dbReference>
<proteinExistence type="inferred from homology"/>
<keyword evidence="7" id="KW-0408">Iron</keyword>
<evidence type="ECO:0000256" key="15">
    <source>
        <dbReference type="RuleBase" id="RU000356"/>
    </source>
</evidence>
<dbReference type="PANTHER" id="PTHR46783:SF3">
    <property type="entry name" value="GLOBIN FAMILY PROFILE DOMAIN-CONTAINING PROTEIN"/>
    <property type="match status" value="1"/>
</dbReference>
<dbReference type="GeneID" id="102383779"/>
<evidence type="ECO:0000256" key="6">
    <source>
        <dbReference type="ARBA" id="ARBA00022723"/>
    </source>
</evidence>
<dbReference type="RefSeq" id="XP_006020933.1">
    <property type="nucleotide sequence ID" value="XM_006020871.1"/>
</dbReference>
<protein>
    <recommendedName>
        <fullName evidence="2">superoxide dismutase</fullName>
        <ecNumber evidence="2">1.15.1.1</ecNumber>
    </recommendedName>
    <alternativeName>
        <fullName evidence="9">Nitrite reductase CYGB</fullName>
    </alternativeName>
    <alternativeName>
        <fullName evidence="11">Pseudoperoxidase CYGB</fullName>
    </alternativeName>
    <alternativeName>
        <fullName evidence="10">Superoxide dismutase CYGB</fullName>
    </alternativeName>
</protein>
<comment type="catalytic activity">
    <reaction evidence="13">
        <text>Fe(III)-heme b-[protein] + nitric oxide + H2O = Fe(II)-heme b-[protein] + nitrite + 2 H(+)</text>
        <dbReference type="Rhea" id="RHEA:77711"/>
        <dbReference type="Rhea" id="RHEA-COMP:18975"/>
        <dbReference type="Rhea" id="RHEA-COMP:18976"/>
        <dbReference type="ChEBI" id="CHEBI:15377"/>
        <dbReference type="ChEBI" id="CHEBI:15378"/>
        <dbReference type="ChEBI" id="CHEBI:16301"/>
        <dbReference type="ChEBI" id="CHEBI:16480"/>
        <dbReference type="ChEBI" id="CHEBI:55376"/>
        <dbReference type="ChEBI" id="CHEBI:60344"/>
    </reaction>
    <physiologicalReaction direction="right-to-left" evidence="13">
        <dbReference type="Rhea" id="RHEA:77713"/>
    </physiologicalReaction>
</comment>
<keyword evidence="4 15" id="KW-0349">Heme</keyword>
<evidence type="ECO:0000313" key="17">
    <source>
        <dbReference type="Proteomes" id="UP000189705"/>
    </source>
</evidence>
<comment type="catalytic activity">
    <reaction evidence="14">
        <text>H2O2 + AH2 = A + 2 H2O</text>
        <dbReference type="Rhea" id="RHEA:30275"/>
        <dbReference type="ChEBI" id="CHEBI:13193"/>
        <dbReference type="ChEBI" id="CHEBI:15377"/>
        <dbReference type="ChEBI" id="CHEBI:16240"/>
        <dbReference type="ChEBI" id="CHEBI:17499"/>
    </reaction>
    <physiologicalReaction direction="left-to-right" evidence="14">
        <dbReference type="Rhea" id="RHEA:30276"/>
    </physiologicalReaction>
</comment>
<evidence type="ECO:0000256" key="14">
    <source>
        <dbReference type="ARBA" id="ARBA00049899"/>
    </source>
</evidence>
<dbReference type="AlphaFoldDB" id="A0A1U7RBT9"/>
<sequence length="172" mass="19957">MCKHQDAPPAQGKYLAITMALLTEADKKNIRCTWAKLFENPEEHGKSIVIKLFTDYPETKKYFKTIPTEGNLQANPLVRFHGRRVMVAVNQVVENLDNWKQACRILDRLADKHRTSHSVEVENFQYIFQVMECVLRNVLGNEFNSRVSTSWKKLFTLLFEQIEETYGSSSQS</sequence>
<dbReference type="Pfam" id="PF00042">
    <property type="entry name" value="Globin"/>
    <property type="match status" value="1"/>
</dbReference>
<evidence type="ECO:0000256" key="12">
    <source>
        <dbReference type="ARBA" id="ARBA00047393"/>
    </source>
</evidence>
<feature type="domain" description="Globin" evidence="16">
    <location>
        <begin position="21"/>
        <end position="167"/>
    </location>
</feature>
<dbReference type="EC" id="1.15.1.1" evidence="2"/>
<comment type="catalytic activity">
    <reaction evidence="12">
        <text>2 superoxide + 2 H(+) = H2O2 + O2</text>
        <dbReference type="Rhea" id="RHEA:20696"/>
        <dbReference type="ChEBI" id="CHEBI:15378"/>
        <dbReference type="ChEBI" id="CHEBI:15379"/>
        <dbReference type="ChEBI" id="CHEBI:16240"/>
        <dbReference type="ChEBI" id="CHEBI:18421"/>
        <dbReference type="EC" id="1.15.1.1"/>
    </reaction>
    <physiologicalReaction direction="left-to-right" evidence="12">
        <dbReference type="Rhea" id="RHEA:20697"/>
    </physiologicalReaction>
</comment>
<keyword evidence="5 15" id="KW-0561">Oxygen transport</keyword>
<dbReference type="InParanoid" id="A0A1U7RBT9"/>
<dbReference type="STRING" id="38654.A0A1U7RBT9"/>
<keyword evidence="3 15" id="KW-0813">Transport</keyword>
<keyword evidence="6" id="KW-0479">Metal-binding</keyword>
<dbReference type="eggNOG" id="KOG3378">
    <property type="taxonomic scope" value="Eukaryota"/>
</dbReference>
<dbReference type="InterPro" id="IPR009050">
    <property type="entry name" value="Globin-like_sf"/>
</dbReference>
<dbReference type="PANTHER" id="PTHR46783">
    <property type="entry name" value="CYTOGLOBIN"/>
    <property type="match status" value="1"/>
</dbReference>
<evidence type="ECO:0000256" key="5">
    <source>
        <dbReference type="ARBA" id="ARBA00022621"/>
    </source>
</evidence>
<dbReference type="GO" id="GO:0020037">
    <property type="term" value="F:heme binding"/>
    <property type="evidence" value="ECO:0007669"/>
    <property type="project" value="InterPro"/>
</dbReference>